<evidence type="ECO:0000313" key="1">
    <source>
        <dbReference type="EMBL" id="KXZ40877.1"/>
    </source>
</evidence>
<evidence type="ECO:0000313" key="2">
    <source>
        <dbReference type="Proteomes" id="UP000075714"/>
    </source>
</evidence>
<comment type="caution">
    <text evidence="1">The sequence shown here is derived from an EMBL/GenBank/DDBJ whole genome shotgun (WGS) entry which is preliminary data.</text>
</comment>
<organism evidence="1 2">
    <name type="scientific">Gonium pectorale</name>
    <name type="common">Green alga</name>
    <dbReference type="NCBI Taxonomy" id="33097"/>
    <lineage>
        <taxon>Eukaryota</taxon>
        <taxon>Viridiplantae</taxon>
        <taxon>Chlorophyta</taxon>
        <taxon>core chlorophytes</taxon>
        <taxon>Chlorophyceae</taxon>
        <taxon>CS clade</taxon>
        <taxon>Chlamydomonadales</taxon>
        <taxon>Volvocaceae</taxon>
        <taxon>Gonium</taxon>
    </lineage>
</organism>
<dbReference type="SUPFAM" id="SSF50729">
    <property type="entry name" value="PH domain-like"/>
    <property type="match status" value="1"/>
</dbReference>
<accession>A0A150FTC8</accession>
<name>A0A150FTC8_GONPE</name>
<proteinExistence type="predicted"/>
<dbReference type="Proteomes" id="UP000075714">
    <property type="component" value="Unassembled WGS sequence"/>
</dbReference>
<gene>
    <name evidence="1" type="ORF">GPECTOR_1633g767</name>
</gene>
<dbReference type="STRING" id="33097.A0A150FTC8"/>
<reference evidence="2" key="1">
    <citation type="journal article" date="2016" name="Nat. Commun.">
        <title>The Gonium pectorale genome demonstrates co-option of cell cycle regulation during the evolution of multicellularity.</title>
        <authorList>
            <person name="Hanschen E.R."/>
            <person name="Marriage T.N."/>
            <person name="Ferris P.J."/>
            <person name="Hamaji T."/>
            <person name="Toyoda A."/>
            <person name="Fujiyama A."/>
            <person name="Neme R."/>
            <person name="Noguchi H."/>
            <person name="Minakuchi Y."/>
            <person name="Suzuki M."/>
            <person name="Kawai-Toyooka H."/>
            <person name="Smith D.R."/>
            <person name="Sparks H."/>
            <person name="Anderson J."/>
            <person name="Bakaric R."/>
            <person name="Luria V."/>
            <person name="Karger A."/>
            <person name="Kirschner M.W."/>
            <person name="Durand P.M."/>
            <person name="Michod R.E."/>
            <person name="Nozaki H."/>
            <person name="Olson B.J."/>
        </authorList>
    </citation>
    <scope>NUCLEOTIDE SEQUENCE [LARGE SCALE GENOMIC DNA]</scope>
    <source>
        <strain evidence="2">NIES-2863</strain>
    </source>
</reference>
<dbReference type="EMBL" id="LSYV01001624">
    <property type="protein sequence ID" value="KXZ40877.1"/>
    <property type="molecule type" value="Genomic_DNA"/>
</dbReference>
<dbReference type="OrthoDB" id="194358at2759"/>
<protein>
    <submittedName>
        <fullName evidence="1">Uncharacterized protein</fullName>
    </submittedName>
</protein>
<keyword evidence="2" id="KW-1185">Reference proteome</keyword>
<dbReference type="AlphaFoldDB" id="A0A150FTC8"/>
<sequence length="134" mass="13031">MDSLMNRLRGVGSHNPATTGVNLLTSTVKLGDEAEPGLRFCFRVVSPSGTLALQAESGASWVGLLQVAISTLLLNSEHGSFTSFGSTAAAAAVVAAGVSAGGSVTSGVAPGLPLGSAGSSGHGLVTHGSADGEP</sequence>